<gene>
    <name evidence="1" type="ORF">P5G51_003070</name>
</gene>
<sequence>MKNWKEIVQQDIFRYIDHTDKQTFHGEAYTATTSFAVDDALATSVSNGESPPSVRLWVHPKTVVLGIPDVRVPDLDKGVKLLADKLPSCCPQFRWACSGPG</sequence>
<protein>
    <submittedName>
        <fullName evidence="1">Uncharacterized protein</fullName>
    </submittedName>
</protein>
<reference evidence="1 2" key="1">
    <citation type="submission" date="2023-10" db="EMBL/GenBank/DDBJ databases">
        <title>179-bfca-hs.</title>
        <authorList>
            <person name="Miliotis G."/>
            <person name="Sengupta P."/>
            <person name="Hameed A."/>
            <person name="Chuvochina M."/>
            <person name="Mcdonagh F."/>
            <person name="Simpson A.C."/>
            <person name="Singh N.K."/>
            <person name="Rekha P.D."/>
            <person name="Raman K."/>
            <person name="Hugenholtz P."/>
            <person name="Venkateswaran K."/>
        </authorList>
    </citation>
    <scope>NUCLEOTIDE SEQUENCE [LARGE SCALE GENOMIC DNA]</scope>
    <source>
        <strain evidence="1 2">179-BFC-A-HS</strain>
    </source>
</reference>
<evidence type="ECO:0000313" key="2">
    <source>
        <dbReference type="Proteomes" id="UP001228376"/>
    </source>
</evidence>
<dbReference type="RefSeq" id="WP_320384220.1">
    <property type="nucleotide sequence ID" value="NZ_JAROCA020000001.1"/>
</dbReference>
<keyword evidence="2" id="KW-1185">Reference proteome</keyword>
<proteinExistence type="predicted"/>
<organism evidence="1 2">
    <name type="scientific">Tigheibacillus jepli</name>
    <dbReference type="NCBI Taxonomy" id="3035914"/>
    <lineage>
        <taxon>Bacteria</taxon>
        <taxon>Bacillati</taxon>
        <taxon>Bacillota</taxon>
        <taxon>Bacilli</taxon>
        <taxon>Bacillales</taxon>
        <taxon>Bacillaceae</taxon>
        <taxon>Tigheibacillus</taxon>
    </lineage>
</organism>
<accession>A0ABU5CDV8</accession>
<dbReference type="Gene3D" id="3.30.930.10">
    <property type="entry name" value="Bira Bifunctional Protein, Domain 2"/>
    <property type="match status" value="1"/>
</dbReference>
<dbReference type="SUPFAM" id="SSF55681">
    <property type="entry name" value="Class II aaRS and biotin synthetases"/>
    <property type="match status" value="1"/>
</dbReference>
<name>A0ABU5CDV8_9BACI</name>
<dbReference type="Proteomes" id="UP001228376">
    <property type="component" value="Unassembled WGS sequence"/>
</dbReference>
<comment type="caution">
    <text evidence="1">The sequence shown here is derived from an EMBL/GenBank/DDBJ whole genome shotgun (WGS) entry which is preliminary data.</text>
</comment>
<dbReference type="InterPro" id="IPR045864">
    <property type="entry name" value="aa-tRNA-synth_II/BPL/LPL"/>
</dbReference>
<evidence type="ECO:0000313" key="1">
    <source>
        <dbReference type="EMBL" id="MDY0404523.1"/>
    </source>
</evidence>
<dbReference type="EMBL" id="JAROCA020000001">
    <property type="protein sequence ID" value="MDY0404523.1"/>
    <property type="molecule type" value="Genomic_DNA"/>
</dbReference>